<proteinExistence type="predicted"/>
<dbReference type="Proteomes" id="UP000199181">
    <property type="component" value="Unassembled WGS sequence"/>
</dbReference>
<feature type="transmembrane region" description="Helical" evidence="1">
    <location>
        <begin position="110"/>
        <end position="130"/>
    </location>
</feature>
<feature type="transmembrane region" description="Helical" evidence="1">
    <location>
        <begin position="294"/>
        <end position="320"/>
    </location>
</feature>
<evidence type="ECO:0000313" key="3">
    <source>
        <dbReference type="Proteomes" id="UP000199181"/>
    </source>
</evidence>
<dbReference type="RefSeq" id="WP_093524198.1">
    <property type="nucleotide sequence ID" value="NZ_FOIJ01000013.1"/>
</dbReference>
<keyword evidence="1" id="KW-1133">Transmembrane helix</keyword>
<protein>
    <submittedName>
        <fullName evidence="2">ATP:ADP antiporter, AAA family</fullName>
    </submittedName>
</protein>
<dbReference type="EMBL" id="FOIJ01000013">
    <property type="protein sequence ID" value="SEU27908.1"/>
    <property type="molecule type" value="Genomic_DNA"/>
</dbReference>
<feature type="transmembrane region" description="Helical" evidence="1">
    <location>
        <begin position="224"/>
        <end position="245"/>
    </location>
</feature>
<dbReference type="SUPFAM" id="SSF103473">
    <property type="entry name" value="MFS general substrate transporter"/>
    <property type="match status" value="1"/>
</dbReference>
<feature type="transmembrane region" description="Helical" evidence="1">
    <location>
        <begin position="142"/>
        <end position="165"/>
    </location>
</feature>
<dbReference type="AlphaFoldDB" id="A0A1I0KSB0"/>
<dbReference type="InterPro" id="IPR036259">
    <property type="entry name" value="MFS_trans_sf"/>
</dbReference>
<feature type="transmembrane region" description="Helical" evidence="1">
    <location>
        <begin position="171"/>
        <end position="188"/>
    </location>
</feature>
<dbReference type="PANTHER" id="PTHR43596:SF1">
    <property type="entry name" value="ADP,ATP CARRIER PROTEIN"/>
    <property type="match status" value="1"/>
</dbReference>
<feature type="transmembrane region" description="Helical" evidence="1">
    <location>
        <begin position="79"/>
        <end position="98"/>
    </location>
</feature>
<feature type="transmembrane region" description="Helical" evidence="1">
    <location>
        <begin position="269"/>
        <end position="287"/>
    </location>
</feature>
<gene>
    <name evidence="2" type="ORF">SAMN05443639_11374</name>
</gene>
<name>A0A1I0KSB0_9BACT</name>
<sequence length="427" mass="46317">MLGRFVDVRKEETGAVLWSFLYFFTLMGGYFILKPLRDAMGTAGGVKQLKWLFTATFGVMLVAVPLFAAMVARWPRGRVIPLIYRLFLLQLLAFFVLMKLEVAQPLVARAFYVWVSVYNLFVVSIFWSFMADLFASGQARRLFGLISAGGTTGVIAGLLLVRVLAVPLGPVNLVLVALVLLEVSVRCVQRLSRWARDSHAPPSETGPVGGGILAGLRLLATSPFLLALGLQTVFYTVTSTFLYLLQVRLVDRVALGLAERTAAFANIDLWVQVVTLVLQAFVTARLLSRVGLGVALAVTPVLTLLGFVGLAVLPSVWLFIGVRSLRGATHYALERPSRELLFTTVGREEKYKAKSVIDTVVYRGGDTLATWAEDGLKALGLGAAGLLLASAPVAGLWLAVSLFLARHPRVRAHTQAPGALAPEVRAL</sequence>
<feature type="transmembrane region" description="Helical" evidence="1">
    <location>
        <begin position="12"/>
        <end position="32"/>
    </location>
</feature>
<accession>A0A1I0KSB0</accession>
<feature type="transmembrane region" description="Helical" evidence="1">
    <location>
        <begin position="378"/>
        <end position="405"/>
    </location>
</feature>
<evidence type="ECO:0000313" key="2">
    <source>
        <dbReference type="EMBL" id="SEU27908.1"/>
    </source>
</evidence>
<keyword evidence="1" id="KW-0812">Transmembrane</keyword>
<keyword evidence="1" id="KW-0472">Membrane</keyword>
<dbReference type="PANTHER" id="PTHR43596">
    <property type="entry name" value="ADP,ATP CARRIER PROTEIN"/>
    <property type="match status" value="1"/>
</dbReference>
<feature type="transmembrane region" description="Helical" evidence="1">
    <location>
        <begin position="52"/>
        <end position="72"/>
    </location>
</feature>
<reference evidence="3" key="1">
    <citation type="submission" date="2016-10" db="EMBL/GenBank/DDBJ databases">
        <authorList>
            <person name="Varghese N."/>
            <person name="Submissions S."/>
        </authorList>
    </citation>
    <scope>NUCLEOTIDE SEQUENCE [LARGE SCALE GENOMIC DNA]</scope>
    <source>
        <strain evidence="3">DSM 16858</strain>
    </source>
</reference>
<organism evidence="2 3">
    <name type="scientific">Stigmatella erecta</name>
    <dbReference type="NCBI Taxonomy" id="83460"/>
    <lineage>
        <taxon>Bacteria</taxon>
        <taxon>Pseudomonadati</taxon>
        <taxon>Myxococcota</taxon>
        <taxon>Myxococcia</taxon>
        <taxon>Myxococcales</taxon>
        <taxon>Cystobacterineae</taxon>
        <taxon>Archangiaceae</taxon>
        <taxon>Stigmatella</taxon>
    </lineage>
</organism>
<keyword evidence="3" id="KW-1185">Reference proteome</keyword>
<evidence type="ECO:0000256" key="1">
    <source>
        <dbReference type="SAM" id="Phobius"/>
    </source>
</evidence>